<keyword evidence="3" id="KW-1185">Reference proteome</keyword>
<evidence type="ECO:0000256" key="1">
    <source>
        <dbReference type="SAM" id="MobiDB-lite"/>
    </source>
</evidence>
<feature type="region of interest" description="Disordered" evidence="1">
    <location>
        <begin position="71"/>
        <end position="97"/>
    </location>
</feature>
<dbReference type="Proteomes" id="UP000827549">
    <property type="component" value="Chromosome 6"/>
</dbReference>
<name>A0AAF0YEZ5_9TREE</name>
<reference evidence="2" key="1">
    <citation type="submission" date="2023-10" db="EMBL/GenBank/DDBJ databases">
        <authorList>
            <person name="Noh H."/>
        </authorList>
    </citation>
    <scope>NUCLEOTIDE SEQUENCE</scope>
    <source>
        <strain evidence="2">DUCC4014</strain>
    </source>
</reference>
<evidence type="ECO:0000313" key="2">
    <source>
        <dbReference type="EMBL" id="WOO84617.1"/>
    </source>
</evidence>
<dbReference type="RefSeq" id="XP_062630643.1">
    <property type="nucleotide sequence ID" value="XM_062774659.1"/>
</dbReference>
<dbReference type="EMBL" id="CP086719">
    <property type="protein sequence ID" value="WOO84617.1"/>
    <property type="molecule type" value="Genomic_DNA"/>
</dbReference>
<protein>
    <submittedName>
        <fullName evidence="2">Uncharacterized protein</fullName>
    </submittedName>
</protein>
<dbReference type="GeneID" id="87811303"/>
<organism evidence="2 3">
    <name type="scientific">Vanrija pseudolonga</name>
    <dbReference type="NCBI Taxonomy" id="143232"/>
    <lineage>
        <taxon>Eukaryota</taxon>
        <taxon>Fungi</taxon>
        <taxon>Dikarya</taxon>
        <taxon>Basidiomycota</taxon>
        <taxon>Agaricomycotina</taxon>
        <taxon>Tremellomycetes</taxon>
        <taxon>Trichosporonales</taxon>
        <taxon>Trichosporonaceae</taxon>
        <taxon>Vanrija</taxon>
    </lineage>
</organism>
<sequence>MVANAFVALEAYIYYTTGGHPTHPCRLCIFDPAFEIVEDYWRQLFWGGSLRNDGHLAMLLYTHDRPLPHPASPIPSVLPTHVDPNIKNPDGRSGSQLEREFVRGKMCVADE</sequence>
<dbReference type="AlphaFoldDB" id="A0AAF0YEZ5"/>
<evidence type="ECO:0000313" key="3">
    <source>
        <dbReference type="Proteomes" id="UP000827549"/>
    </source>
</evidence>
<accession>A0AAF0YEZ5</accession>
<proteinExistence type="predicted"/>
<gene>
    <name evidence="2" type="ORF">LOC62_06G008136</name>
</gene>